<dbReference type="GO" id="GO:0046983">
    <property type="term" value="F:protein dimerization activity"/>
    <property type="evidence" value="ECO:0007669"/>
    <property type="project" value="InterPro"/>
</dbReference>
<dbReference type="SUPFAM" id="SSF63829">
    <property type="entry name" value="Calcium-dependent phosphotriesterase"/>
    <property type="match status" value="2"/>
</dbReference>
<dbReference type="Gene3D" id="2.130.10.10">
    <property type="entry name" value="YVTN repeat-like/Quinoprotein amine dehydrogenase"/>
    <property type="match status" value="2"/>
</dbReference>
<dbReference type="STRING" id="470826.SAMN04488027_1072"/>
<evidence type="ECO:0000256" key="1">
    <source>
        <dbReference type="ARBA" id="ARBA00022553"/>
    </source>
</evidence>
<gene>
    <name evidence="4" type="ORF">SAMN04488027_1072</name>
</gene>
<keyword evidence="2" id="KW-0812">Transmembrane</keyword>
<reference evidence="4 5" key="1">
    <citation type="submission" date="2016-10" db="EMBL/GenBank/DDBJ databases">
        <authorList>
            <person name="de Groot N.N."/>
        </authorList>
    </citation>
    <scope>NUCLEOTIDE SEQUENCE [LARGE SCALE GENOMIC DNA]</scope>
    <source>
        <strain evidence="4 5">DSM 19803</strain>
    </source>
</reference>
<feature type="domain" description="Histidine kinase/HSP90-like ATPase" evidence="3">
    <location>
        <begin position="935"/>
        <end position="1024"/>
    </location>
</feature>
<dbReference type="Gene3D" id="3.30.565.10">
    <property type="entry name" value="Histidine kinase-like ATPase, C-terminal domain"/>
    <property type="match status" value="1"/>
</dbReference>
<dbReference type="InterPro" id="IPR015943">
    <property type="entry name" value="WD40/YVTN_repeat-like_dom_sf"/>
</dbReference>
<dbReference type="InterPro" id="IPR013783">
    <property type="entry name" value="Ig-like_fold"/>
</dbReference>
<evidence type="ECO:0000313" key="5">
    <source>
        <dbReference type="Proteomes" id="UP000199296"/>
    </source>
</evidence>
<dbReference type="Proteomes" id="UP000199296">
    <property type="component" value="Unassembled WGS sequence"/>
</dbReference>
<evidence type="ECO:0000313" key="4">
    <source>
        <dbReference type="EMBL" id="SDG77592.1"/>
    </source>
</evidence>
<organism evidence="4 5">
    <name type="scientific">Psychroflexus sediminis</name>
    <dbReference type="NCBI Taxonomy" id="470826"/>
    <lineage>
        <taxon>Bacteria</taxon>
        <taxon>Pseudomonadati</taxon>
        <taxon>Bacteroidota</taxon>
        <taxon>Flavobacteriia</taxon>
        <taxon>Flavobacteriales</taxon>
        <taxon>Flavobacteriaceae</taxon>
        <taxon>Psychroflexus</taxon>
    </lineage>
</organism>
<protein>
    <submittedName>
        <fullName evidence="4">Two component regulator propeller</fullName>
    </submittedName>
</protein>
<evidence type="ECO:0000259" key="3">
    <source>
        <dbReference type="SMART" id="SM00387"/>
    </source>
</evidence>
<dbReference type="InterPro" id="IPR003594">
    <property type="entry name" value="HATPase_dom"/>
</dbReference>
<dbReference type="PANTHER" id="PTHR43547">
    <property type="entry name" value="TWO-COMPONENT HISTIDINE KINASE"/>
    <property type="match status" value="1"/>
</dbReference>
<dbReference type="Gene3D" id="1.20.5.1930">
    <property type="match status" value="1"/>
</dbReference>
<proteinExistence type="predicted"/>
<dbReference type="EMBL" id="FNCW01000007">
    <property type="protein sequence ID" value="SDG77592.1"/>
    <property type="molecule type" value="Genomic_DNA"/>
</dbReference>
<dbReference type="Pfam" id="PF07730">
    <property type="entry name" value="HisKA_3"/>
    <property type="match status" value="1"/>
</dbReference>
<feature type="transmembrane region" description="Helical" evidence="2">
    <location>
        <begin position="799"/>
        <end position="817"/>
    </location>
</feature>
<dbReference type="Pfam" id="PF07494">
    <property type="entry name" value="Reg_prop"/>
    <property type="match status" value="1"/>
</dbReference>
<keyword evidence="2" id="KW-1133">Transmembrane helix</keyword>
<dbReference type="GO" id="GO:0000155">
    <property type="term" value="F:phosphorelay sensor kinase activity"/>
    <property type="evidence" value="ECO:0007669"/>
    <property type="project" value="InterPro"/>
</dbReference>
<dbReference type="GO" id="GO:0016020">
    <property type="term" value="C:membrane"/>
    <property type="evidence" value="ECO:0007669"/>
    <property type="project" value="InterPro"/>
</dbReference>
<dbReference type="InterPro" id="IPR011123">
    <property type="entry name" value="Y_Y_Y"/>
</dbReference>
<keyword evidence="2" id="KW-0472">Membrane</keyword>
<dbReference type="AlphaFoldDB" id="A0A1G7X080"/>
<dbReference type="CDD" id="cd16917">
    <property type="entry name" value="HATPase_UhpB-NarQ-NarX-like"/>
    <property type="match status" value="1"/>
</dbReference>
<name>A0A1G7X080_9FLAO</name>
<keyword evidence="5" id="KW-1185">Reference proteome</keyword>
<dbReference type="Pfam" id="PF02518">
    <property type="entry name" value="HATPase_c"/>
    <property type="match status" value="1"/>
</dbReference>
<dbReference type="Pfam" id="PF07495">
    <property type="entry name" value="Y_Y_Y"/>
    <property type="match status" value="1"/>
</dbReference>
<sequence>MTEMIIFDLNPRIKLKVRVLIGCVLWVIMSMTSELLAQNPWQIDVLTTEQGLLFRDVKNLTQDNNEMMWFGTELGLLRYDGYHFKLYNSNKNNPFFIEQENIRGEMLMDDTANHLWYIANEKLFKLDLSTDKLFSYHRPHNIRGSVLNLMKNKDGSIWIICEDFETKKNANATQYLQKLNDDQFEIKHSISVDKLDYSRLISDQQGDILWSTPFGSYKFDAGGNLKAKFDLSSFEWYGSELKFNVSFYDSSNTHYFFPQQELGIFTFDENSLQRKHLFKKNIQFYYAIEDYQKHIWFAGETELYRMSPGGVFTDYTQQLKARFEYSKIRGLFIDASKLLWVATDNGLFKIRIGEELFKPLFKANNEGWGNSMRGIFEDHKGTIFAKCENKNKIFYQTQSGKVGTLQLNLESQSLEAFKHTANFFVVDDEKKHVFTLGETLLKINLKNGSIKSYDEFRNHVTFKGQNPLIKLSDGKLLFGQSLTQLVLFDPENETSRFVFSDSETTPAISNFRFFEESQTDSIVWIGTQTDGLLKIHLSGSVEKQYTRETTPGISRDCILVLEEDRDANLWVGTYGGGLNYISADGHTVKAFTKSQQLPNNNVVGLLSDDDNGLWISTYDGLSHLEKTTGIFQNFYTEDGLSHYEFNYSSFFKDSRGHFYFGGMNGLNSFKPQGISRESDPPSLRLLAAKGYNNKNKSNFKIDYNKTESTALNLSPYDQYFEIEWTMTSYFQNQKNSFSTKLEGFEEQWFPQGNSTSIRYNQLPAGDYVLKIKGKDSRGIDSASILSVPITVRQIFYKRWWFIALAGAFILGLFYAFYRYRLNQALAMERLRTKISSDLHDDVGSMLTGLAMQTEMLEMQTNHKIDKTRLHRITTMSRDTISHMRDLVWSIDSRRDTLADLLERMQELAEEMLLPAQITYSIEADVSNPNRKINFNCKRNLFLIFKEAVTNIIKHSNADKVSIKISNKNEQCILQIKDNGCVGTFECGTGMGLANMKLRCENLNGQLTFDYEDGFGVKVYLPQSI</sequence>
<accession>A0A1G7X080</accession>
<dbReference type="InterPro" id="IPR036890">
    <property type="entry name" value="HATPase_C_sf"/>
</dbReference>
<dbReference type="Gene3D" id="2.60.40.10">
    <property type="entry name" value="Immunoglobulins"/>
    <property type="match status" value="1"/>
</dbReference>
<evidence type="ECO:0000256" key="2">
    <source>
        <dbReference type="SAM" id="Phobius"/>
    </source>
</evidence>
<dbReference type="PANTHER" id="PTHR43547:SF2">
    <property type="entry name" value="HYBRID SIGNAL TRANSDUCTION HISTIDINE KINASE C"/>
    <property type="match status" value="1"/>
</dbReference>
<dbReference type="SMART" id="SM00387">
    <property type="entry name" value="HATPase_c"/>
    <property type="match status" value="1"/>
</dbReference>
<keyword evidence="1" id="KW-0597">Phosphoprotein</keyword>
<dbReference type="SUPFAM" id="SSF55874">
    <property type="entry name" value="ATPase domain of HSP90 chaperone/DNA topoisomerase II/histidine kinase"/>
    <property type="match status" value="1"/>
</dbReference>
<dbReference type="InterPro" id="IPR011712">
    <property type="entry name" value="Sig_transdc_His_kin_sub3_dim/P"/>
</dbReference>
<dbReference type="InterPro" id="IPR011110">
    <property type="entry name" value="Reg_prop"/>
</dbReference>